<evidence type="ECO:0008006" key="4">
    <source>
        <dbReference type="Google" id="ProtNLM"/>
    </source>
</evidence>
<dbReference type="Proteomes" id="UP001526201">
    <property type="component" value="Unassembled WGS sequence"/>
</dbReference>
<evidence type="ECO:0000313" key="2">
    <source>
        <dbReference type="EMBL" id="MCV7230240.1"/>
    </source>
</evidence>
<accession>A0ABT3CLC3</accession>
<proteinExistence type="predicted"/>
<feature type="transmembrane region" description="Helical" evidence="1">
    <location>
        <begin position="48"/>
        <end position="66"/>
    </location>
</feature>
<keyword evidence="1" id="KW-0812">Transmembrane</keyword>
<evidence type="ECO:0000256" key="1">
    <source>
        <dbReference type="SAM" id="Phobius"/>
    </source>
</evidence>
<reference evidence="2 3" key="1">
    <citation type="journal article" date="2022" name="BMC Genomics">
        <title>Comparative genome analysis of mycobacteria focusing on tRNA and non-coding RNA.</title>
        <authorList>
            <person name="Behra P.R.K."/>
            <person name="Pettersson B.M.F."/>
            <person name="Ramesh M."/>
            <person name="Das S."/>
            <person name="Dasgupta S."/>
            <person name="Kirsebom L.A."/>
        </authorList>
    </citation>
    <scope>NUCLEOTIDE SEQUENCE [LARGE SCALE GENOMIC DNA]</scope>
    <source>
        <strain evidence="2 3">DSM 44078</strain>
    </source>
</reference>
<dbReference type="RefSeq" id="WP_264071508.1">
    <property type="nucleotide sequence ID" value="NZ_JACKTY010000049.1"/>
</dbReference>
<dbReference type="EMBL" id="JACKTY010000049">
    <property type="protein sequence ID" value="MCV7230240.1"/>
    <property type="molecule type" value="Genomic_DNA"/>
</dbReference>
<keyword evidence="1" id="KW-1133">Transmembrane helix</keyword>
<keyword evidence="3" id="KW-1185">Reference proteome</keyword>
<comment type="caution">
    <text evidence="2">The sequence shown here is derived from an EMBL/GenBank/DDBJ whole genome shotgun (WGS) entry which is preliminary data.</text>
</comment>
<evidence type="ECO:0000313" key="3">
    <source>
        <dbReference type="Proteomes" id="UP001526201"/>
    </source>
</evidence>
<gene>
    <name evidence="2" type="ORF">H7J73_29955</name>
</gene>
<organism evidence="2 3">
    <name type="scientific">Mycolicibacterium komossense</name>
    <dbReference type="NCBI Taxonomy" id="1779"/>
    <lineage>
        <taxon>Bacteria</taxon>
        <taxon>Bacillati</taxon>
        <taxon>Actinomycetota</taxon>
        <taxon>Actinomycetes</taxon>
        <taxon>Mycobacteriales</taxon>
        <taxon>Mycobacteriaceae</taxon>
        <taxon>Mycolicibacterium</taxon>
    </lineage>
</organism>
<sequence>MATAGSMFPLWRSATLSPDSIERRVYWTGSAIGVALLFASQLPDWESATILAVAIGVSLVVVALKWTNHVKLGGRIYSVFSNNRGPERPPALRSDD</sequence>
<name>A0ABT3CLC3_9MYCO</name>
<keyword evidence="1" id="KW-0472">Membrane</keyword>
<protein>
    <recommendedName>
        <fullName evidence="4">UsfY protein</fullName>
    </recommendedName>
</protein>